<dbReference type="Pfam" id="PF01753">
    <property type="entry name" value="zf-MYND"/>
    <property type="match status" value="1"/>
</dbReference>
<protein>
    <recommendedName>
        <fullName evidence="5">MYND-type domain-containing protein</fullName>
    </recommendedName>
</protein>
<dbReference type="InterPro" id="IPR002893">
    <property type="entry name" value="Znf_MYND"/>
</dbReference>
<dbReference type="Proteomes" id="UP001218218">
    <property type="component" value="Unassembled WGS sequence"/>
</dbReference>
<keyword evidence="2 4" id="KW-0863">Zinc-finger</keyword>
<proteinExistence type="predicted"/>
<keyword evidence="3" id="KW-0862">Zinc</keyword>
<sequence>MPPAPTPRSLRSCNNPVCPDFNTVNRDSLLKCGKCKTATYCDKDCQRAHWPVHKEFCKGWQATADATGEGVRDIKKKMGEFMWLVRGVPDYVGELFKFYLGFKREDPTSSGIIEFVFETLAELDEAIRVLRSLPVVGEYPFHGMPGTPGHYGNPEGKPLTLRKQNGKQRRAFTEAVENKMSFTECEPGTRPNLVNLQRMVGSSEDVLVICVTMRLAGTFSTHSYDFLFRDLDWRPAPAKPTSGRLAIGGPDDTSRVGGMVEFDMD</sequence>
<comment type="caution">
    <text evidence="6">The sequence shown here is derived from an EMBL/GenBank/DDBJ whole genome shotgun (WGS) entry which is preliminary data.</text>
</comment>
<dbReference type="InterPro" id="IPR058527">
    <property type="entry name" value="DUF8214"/>
</dbReference>
<dbReference type="PROSITE" id="PS50865">
    <property type="entry name" value="ZF_MYND_2"/>
    <property type="match status" value="1"/>
</dbReference>
<organism evidence="6 7">
    <name type="scientific">Mycena albidolilacea</name>
    <dbReference type="NCBI Taxonomy" id="1033008"/>
    <lineage>
        <taxon>Eukaryota</taxon>
        <taxon>Fungi</taxon>
        <taxon>Dikarya</taxon>
        <taxon>Basidiomycota</taxon>
        <taxon>Agaricomycotina</taxon>
        <taxon>Agaricomycetes</taxon>
        <taxon>Agaricomycetidae</taxon>
        <taxon>Agaricales</taxon>
        <taxon>Marasmiineae</taxon>
        <taxon>Mycenaceae</taxon>
        <taxon>Mycena</taxon>
    </lineage>
</organism>
<dbReference type="AlphaFoldDB" id="A0AAD7ASQ3"/>
<evidence type="ECO:0000313" key="7">
    <source>
        <dbReference type="Proteomes" id="UP001218218"/>
    </source>
</evidence>
<dbReference type="Gene3D" id="6.10.140.2220">
    <property type="match status" value="1"/>
</dbReference>
<accession>A0AAD7ASQ3</accession>
<keyword evidence="7" id="KW-1185">Reference proteome</keyword>
<evidence type="ECO:0000256" key="2">
    <source>
        <dbReference type="ARBA" id="ARBA00022771"/>
    </source>
</evidence>
<reference evidence="6" key="1">
    <citation type="submission" date="2023-03" db="EMBL/GenBank/DDBJ databases">
        <title>Massive genome expansion in bonnet fungi (Mycena s.s.) driven by repeated elements and novel gene families across ecological guilds.</title>
        <authorList>
            <consortium name="Lawrence Berkeley National Laboratory"/>
            <person name="Harder C.B."/>
            <person name="Miyauchi S."/>
            <person name="Viragh M."/>
            <person name="Kuo A."/>
            <person name="Thoen E."/>
            <person name="Andreopoulos B."/>
            <person name="Lu D."/>
            <person name="Skrede I."/>
            <person name="Drula E."/>
            <person name="Henrissat B."/>
            <person name="Morin E."/>
            <person name="Kohler A."/>
            <person name="Barry K."/>
            <person name="LaButti K."/>
            <person name="Morin E."/>
            <person name="Salamov A."/>
            <person name="Lipzen A."/>
            <person name="Mereny Z."/>
            <person name="Hegedus B."/>
            <person name="Baldrian P."/>
            <person name="Stursova M."/>
            <person name="Weitz H."/>
            <person name="Taylor A."/>
            <person name="Grigoriev I.V."/>
            <person name="Nagy L.G."/>
            <person name="Martin F."/>
            <person name="Kauserud H."/>
        </authorList>
    </citation>
    <scope>NUCLEOTIDE SEQUENCE</scope>
    <source>
        <strain evidence="6">CBHHK002</strain>
    </source>
</reference>
<dbReference type="EMBL" id="JARIHO010000002">
    <property type="protein sequence ID" value="KAJ7367089.1"/>
    <property type="molecule type" value="Genomic_DNA"/>
</dbReference>
<evidence type="ECO:0000256" key="3">
    <source>
        <dbReference type="ARBA" id="ARBA00022833"/>
    </source>
</evidence>
<evidence type="ECO:0000256" key="4">
    <source>
        <dbReference type="PROSITE-ProRule" id="PRU00134"/>
    </source>
</evidence>
<feature type="domain" description="MYND-type" evidence="5">
    <location>
        <begin position="15"/>
        <end position="57"/>
    </location>
</feature>
<keyword evidence="1" id="KW-0479">Metal-binding</keyword>
<evidence type="ECO:0000313" key="6">
    <source>
        <dbReference type="EMBL" id="KAJ7367089.1"/>
    </source>
</evidence>
<evidence type="ECO:0000256" key="1">
    <source>
        <dbReference type="ARBA" id="ARBA00022723"/>
    </source>
</evidence>
<gene>
    <name evidence="6" type="ORF">DFH08DRAFT_836527</name>
</gene>
<evidence type="ECO:0000259" key="5">
    <source>
        <dbReference type="PROSITE" id="PS50865"/>
    </source>
</evidence>
<dbReference type="SUPFAM" id="SSF144232">
    <property type="entry name" value="HIT/MYND zinc finger-like"/>
    <property type="match status" value="1"/>
</dbReference>
<dbReference type="Pfam" id="PF26646">
    <property type="entry name" value="DUF8214"/>
    <property type="match status" value="1"/>
</dbReference>
<name>A0AAD7ASQ3_9AGAR</name>
<dbReference type="GO" id="GO:0008270">
    <property type="term" value="F:zinc ion binding"/>
    <property type="evidence" value="ECO:0007669"/>
    <property type="project" value="UniProtKB-KW"/>
</dbReference>